<evidence type="ECO:0000256" key="1">
    <source>
        <dbReference type="SAM" id="MobiDB-lite"/>
    </source>
</evidence>
<dbReference type="AlphaFoldDB" id="A0A9P4MCE0"/>
<name>A0A9P4MCE0_9PEZI</name>
<feature type="compositionally biased region" description="Polar residues" evidence="1">
    <location>
        <begin position="152"/>
        <end position="177"/>
    </location>
</feature>
<comment type="caution">
    <text evidence="2">The sequence shown here is derived from an EMBL/GenBank/DDBJ whole genome shotgun (WGS) entry which is preliminary data.</text>
</comment>
<protein>
    <submittedName>
        <fullName evidence="2">Uncharacterized protein</fullName>
    </submittedName>
</protein>
<accession>A0A9P4MCE0</accession>
<dbReference type="EMBL" id="ML996095">
    <property type="protein sequence ID" value="KAF2147747.1"/>
    <property type="molecule type" value="Genomic_DNA"/>
</dbReference>
<evidence type="ECO:0000313" key="2">
    <source>
        <dbReference type="EMBL" id="KAF2147747.1"/>
    </source>
</evidence>
<organism evidence="2 3">
    <name type="scientific">Myriangium duriaei CBS 260.36</name>
    <dbReference type="NCBI Taxonomy" id="1168546"/>
    <lineage>
        <taxon>Eukaryota</taxon>
        <taxon>Fungi</taxon>
        <taxon>Dikarya</taxon>
        <taxon>Ascomycota</taxon>
        <taxon>Pezizomycotina</taxon>
        <taxon>Dothideomycetes</taxon>
        <taxon>Dothideomycetidae</taxon>
        <taxon>Myriangiales</taxon>
        <taxon>Myriangiaceae</taxon>
        <taxon>Myriangium</taxon>
    </lineage>
</organism>
<keyword evidence="3" id="KW-1185">Reference proteome</keyword>
<feature type="region of interest" description="Disordered" evidence="1">
    <location>
        <begin position="118"/>
        <end position="178"/>
    </location>
</feature>
<evidence type="ECO:0000313" key="3">
    <source>
        <dbReference type="Proteomes" id="UP000799439"/>
    </source>
</evidence>
<sequence>MALPRVRRLKFCLLRRKSKQAVDQPGLEVAHPLPSPLIDWRYSILPSYYYFSNDVTIDPGPPPYAPPPSPVSEMPTTELLLPDDWRLLAERDHQLANASSFTNVQMISFVELPAWEGADPTSNHETDAVPPRTTPLDQGRVLSHHRIDAQLPQLNTPVDSESAEGSSANPGTTSSLPSPLDHGLVNPNHAANSQTVFEDELFTGDTDQFGAASFQTELSSLSSSLSEAETLTGSWDTLDTVWDETLDGSMRSRPRLSRMATFFPPPATAPIEQGRRRGPSFWHGGLRFHRRGEQTLVHGVELTVTVESGGEMRL</sequence>
<reference evidence="2" key="1">
    <citation type="journal article" date="2020" name="Stud. Mycol.">
        <title>101 Dothideomycetes genomes: a test case for predicting lifestyles and emergence of pathogens.</title>
        <authorList>
            <person name="Haridas S."/>
            <person name="Albert R."/>
            <person name="Binder M."/>
            <person name="Bloem J."/>
            <person name="Labutti K."/>
            <person name="Salamov A."/>
            <person name="Andreopoulos B."/>
            <person name="Baker S."/>
            <person name="Barry K."/>
            <person name="Bills G."/>
            <person name="Bluhm B."/>
            <person name="Cannon C."/>
            <person name="Castanera R."/>
            <person name="Culley D."/>
            <person name="Daum C."/>
            <person name="Ezra D."/>
            <person name="Gonzalez J."/>
            <person name="Henrissat B."/>
            <person name="Kuo A."/>
            <person name="Liang C."/>
            <person name="Lipzen A."/>
            <person name="Lutzoni F."/>
            <person name="Magnuson J."/>
            <person name="Mondo S."/>
            <person name="Nolan M."/>
            <person name="Ohm R."/>
            <person name="Pangilinan J."/>
            <person name="Park H.-J."/>
            <person name="Ramirez L."/>
            <person name="Alfaro M."/>
            <person name="Sun H."/>
            <person name="Tritt A."/>
            <person name="Yoshinaga Y."/>
            <person name="Zwiers L.-H."/>
            <person name="Turgeon B."/>
            <person name="Goodwin S."/>
            <person name="Spatafora J."/>
            <person name="Crous P."/>
            <person name="Grigoriev I."/>
        </authorList>
    </citation>
    <scope>NUCLEOTIDE SEQUENCE</scope>
    <source>
        <strain evidence="2">CBS 260.36</strain>
    </source>
</reference>
<proteinExistence type="predicted"/>
<dbReference type="Proteomes" id="UP000799439">
    <property type="component" value="Unassembled WGS sequence"/>
</dbReference>
<gene>
    <name evidence="2" type="ORF">K461DRAFT_325179</name>
</gene>